<dbReference type="SMART" id="SM00382">
    <property type="entry name" value="AAA"/>
    <property type="match status" value="1"/>
</dbReference>
<gene>
    <name evidence="5" type="ORF">K668_00140</name>
</gene>
<dbReference type="KEGG" id="mbq:K668_00140"/>
<dbReference type="PANTHER" id="PTHR42939:SF1">
    <property type="entry name" value="ABC TRANSPORTER ATP-BINDING PROTEIN ALBC-RELATED"/>
    <property type="match status" value="1"/>
</dbReference>
<dbReference type="GeneID" id="31507391"/>
<evidence type="ECO:0000313" key="5">
    <source>
        <dbReference type="EMBL" id="AIA33620.1"/>
    </source>
</evidence>
<evidence type="ECO:0000259" key="4">
    <source>
        <dbReference type="PROSITE" id="PS50893"/>
    </source>
</evidence>
<dbReference type="GO" id="GO:0005524">
    <property type="term" value="F:ATP binding"/>
    <property type="evidence" value="ECO:0007669"/>
    <property type="project" value="UniProtKB-KW"/>
</dbReference>
<dbReference type="Gene3D" id="3.40.50.300">
    <property type="entry name" value="P-loop containing nucleotide triphosphate hydrolases"/>
    <property type="match status" value="1"/>
</dbReference>
<dbReference type="Proteomes" id="UP000027182">
    <property type="component" value="Chromosome"/>
</dbReference>
<reference evidence="5 6" key="1">
    <citation type="submission" date="2013-04" db="EMBL/GenBank/DDBJ databases">
        <authorList>
            <person name="Lin L."/>
            <person name="Zeng Z."/>
            <person name="Xie J."/>
            <person name="Luo L."/>
            <person name="Yang Z."/>
            <person name="Liang W."/>
            <person name="Lin H."/>
            <person name="Dong C."/>
            <person name="Sun Y."/>
        </authorList>
    </citation>
    <scope>NUCLEOTIDE SEQUENCE [LARGE SCALE GENOMIC DNA]</scope>
    <source>
        <strain evidence="5 6">CQ-W70</strain>
    </source>
</reference>
<organism evidence="5 6">
    <name type="scientific">Mycoplasmopsis bovis CQ-W70</name>
    <dbReference type="NCBI Taxonomy" id="1316930"/>
    <lineage>
        <taxon>Bacteria</taxon>
        <taxon>Bacillati</taxon>
        <taxon>Mycoplasmatota</taxon>
        <taxon>Mycoplasmoidales</taxon>
        <taxon>Metamycoplasmataceae</taxon>
        <taxon>Mycoplasmopsis</taxon>
    </lineage>
</organism>
<dbReference type="GO" id="GO:0016887">
    <property type="term" value="F:ATP hydrolysis activity"/>
    <property type="evidence" value="ECO:0007669"/>
    <property type="project" value="InterPro"/>
</dbReference>
<evidence type="ECO:0000256" key="2">
    <source>
        <dbReference type="ARBA" id="ARBA00022741"/>
    </source>
</evidence>
<protein>
    <submittedName>
        <fullName evidence="5">ABC-2 transporter ATP-binding protein</fullName>
    </submittedName>
</protein>
<dbReference type="PROSITE" id="PS50893">
    <property type="entry name" value="ABC_TRANSPORTER_2"/>
    <property type="match status" value="1"/>
</dbReference>
<dbReference type="InterPro" id="IPR003439">
    <property type="entry name" value="ABC_transporter-like_ATP-bd"/>
</dbReference>
<name>A0A059Y2N0_MYCBV</name>
<dbReference type="InterPro" id="IPR051782">
    <property type="entry name" value="ABC_Transporter_VariousFunc"/>
</dbReference>
<dbReference type="Pfam" id="PF00005">
    <property type="entry name" value="ABC_tran"/>
    <property type="match status" value="1"/>
</dbReference>
<dbReference type="InterPro" id="IPR027417">
    <property type="entry name" value="P-loop_NTPase"/>
</dbReference>
<evidence type="ECO:0000313" key="6">
    <source>
        <dbReference type="Proteomes" id="UP000027182"/>
    </source>
</evidence>
<dbReference type="PATRIC" id="fig|1316930.3.peg.28"/>
<keyword evidence="1" id="KW-0813">Transport</keyword>
<dbReference type="CDD" id="cd03230">
    <property type="entry name" value="ABC_DR_subfamily_A"/>
    <property type="match status" value="1"/>
</dbReference>
<evidence type="ECO:0000256" key="3">
    <source>
        <dbReference type="ARBA" id="ARBA00022840"/>
    </source>
</evidence>
<dbReference type="HOGENOM" id="CLU_000604_1_2_14"/>
<sequence length="340" mass="38818">MKKQWNSIASIYKKWKENSQMFAEAKHKEYKNPHSDVALSIQHLSMIFKIAPQVYKKAVDDLSFEVKKGQFHGFVGNNGSGKTTTIRSILGFYPGIFGKLFINGLDFTNPAAKKKIGYIPEVSIFPKNLSATEYLYSLALMSGVDKNTIKDKIEHIMNTYGFHVPDMTKSPAFMSSGQKKSIMLIQALINDPEILILDEPAANLDPSSRIKLFNTLKQLHLEGKTILISSHILDELEKYIDSFTLLSEGKLVYSGAIKELENRTKFNIKLVVDNYELIRPYLEANDINYYFDSDAVYCEIKTKEEKLNLIQEILKLKLDLISISENYQPVISRFFESTKN</sequence>
<keyword evidence="3 5" id="KW-0067">ATP-binding</keyword>
<evidence type="ECO:0000256" key="1">
    <source>
        <dbReference type="ARBA" id="ARBA00022448"/>
    </source>
</evidence>
<dbReference type="SUPFAM" id="SSF52540">
    <property type="entry name" value="P-loop containing nucleoside triphosphate hydrolases"/>
    <property type="match status" value="1"/>
</dbReference>
<dbReference type="PANTHER" id="PTHR42939">
    <property type="entry name" value="ABC TRANSPORTER ATP-BINDING PROTEIN ALBC-RELATED"/>
    <property type="match status" value="1"/>
</dbReference>
<dbReference type="RefSeq" id="WP_013954500.1">
    <property type="nucleotide sequence ID" value="NZ_CP005933.1"/>
</dbReference>
<accession>A0A059Y2N0</accession>
<keyword evidence="2" id="KW-0547">Nucleotide-binding</keyword>
<feature type="domain" description="ABC transporter" evidence="4">
    <location>
        <begin position="41"/>
        <end position="273"/>
    </location>
</feature>
<dbReference type="EMBL" id="CP005933">
    <property type="protein sequence ID" value="AIA33620.1"/>
    <property type="molecule type" value="Genomic_DNA"/>
</dbReference>
<dbReference type="AlphaFoldDB" id="A0A059Y2N0"/>
<proteinExistence type="predicted"/>
<dbReference type="InterPro" id="IPR003593">
    <property type="entry name" value="AAA+_ATPase"/>
</dbReference>